<dbReference type="Proteomes" id="UP001158576">
    <property type="component" value="Chromosome XSR"/>
</dbReference>
<feature type="compositionally biased region" description="Polar residues" evidence="2">
    <location>
        <begin position="33"/>
        <end position="42"/>
    </location>
</feature>
<accession>A0ABN7SQ78</accession>
<dbReference type="InterPro" id="IPR057887">
    <property type="entry name" value="IQUB_helical"/>
</dbReference>
<protein>
    <submittedName>
        <fullName evidence="4">Oidioi.mRNA.OKI2018_I69.XSR.g16362.t1.cds</fullName>
    </submittedName>
</protein>
<evidence type="ECO:0000256" key="1">
    <source>
        <dbReference type="SAM" id="Coils"/>
    </source>
</evidence>
<dbReference type="Pfam" id="PF25805">
    <property type="entry name" value="IQUB"/>
    <property type="match status" value="1"/>
</dbReference>
<evidence type="ECO:0000313" key="5">
    <source>
        <dbReference type="Proteomes" id="UP001158576"/>
    </source>
</evidence>
<keyword evidence="5" id="KW-1185">Reference proteome</keyword>
<reference evidence="4 5" key="1">
    <citation type="submission" date="2021-04" db="EMBL/GenBank/DDBJ databases">
        <authorList>
            <person name="Bliznina A."/>
        </authorList>
    </citation>
    <scope>NUCLEOTIDE SEQUENCE [LARGE SCALE GENOMIC DNA]</scope>
</reference>
<dbReference type="InterPro" id="IPR037695">
    <property type="entry name" value="IQUB"/>
</dbReference>
<organism evidence="4 5">
    <name type="scientific">Oikopleura dioica</name>
    <name type="common">Tunicate</name>
    <dbReference type="NCBI Taxonomy" id="34765"/>
    <lineage>
        <taxon>Eukaryota</taxon>
        <taxon>Metazoa</taxon>
        <taxon>Chordata</taxon>
        <taxon>Tunicata</taxon>
        <taxon>Appendicularia</taxon>
        <taxon>Copelata</taxon>
        <taxon>Oikopleuridae</taxon>
        <taxon>Oikopleura</taxon>
    </lineage>
</organism>
<proteinExistence type="predicted"/>
<evidence type="ECO:0000313" key="4">
    <source>
        <dbReference type="EMBL" id="CAG5099228.1"/>
    </source>
</evidence>
<dbReference type="PANTHER" id="PTHR21074">
    <property type="entry name" value="IQ AND UBIQUITIN-LIKE DOMAIN-CONTAINING PROTEIN"/>
    <property type="match status" value="1"/>
</dbReference>
<dbReference type="EMBL" id="OU015569">
    <property type="protein sequence ID" value="CAG5099228.1"/>
    <property type="molecule type" value="Genomic_DNA"/>
</dbReference>
<sequence>MEHPLEGTQDWDENGAVHPLPDDPSPVQYEDPVNNTPITPQEETNETPDYIPTKVEIDPYTGKKQWLGGWRHKLNHNEFHNAETQTNRAIKKITCERNNRDTQTYEYKNVTFQTSQDASTQMTKPGHYVSTRDDIIITPGEYTLADTIAKRRNDAAVVIQKYFRRYLAKIITAQLKEDREAYENWLEEEKERIEEERRKRRQKNLEGRLNPRSKKDFDLVWAALTSWRNEQVALIRANSETLAEQKAALATLEEQVAQLVAAIGRHKIRANQETKDLKIAKFLNACAAPRKWKAKDGKWISMVNWTGEPGQFEMETGYTLRAKELRDLYNALKMEGLNREERIDMLLTLKNIVAGVPDCKLTKELIGLAEREAEMLVRGVNSSLLNGLRARILHLYLQFCRDPKFNPEAARHLTVPQDAEALRSKVVKMGSSSNYLSHWPLAIWPYAAPPNFELTAAHRGKVNPNPHPDIIDIKQVMKELKKKYPDSDLVYVMAEGDIRHLVLNIWSMKSALSHTQEDLTLCKWKKSENWSPWNCFLITKREEEAHASLASPEDGYGPIMFQKVHRKHLQARQYFSRVKGMSRFLSERSHGDGLCQEVTGVSLT</sequence>
<dbReference type="PANTHER" id="PTHR21074:SF0">
    <property type="entry name" value="IQ AND UBIQUITIN-LIKE DOMAIN-CONTAINING PROTEIN"/>
    <property type="match status" value="1"/>
</dbReference>
<feature type="coiled-coil region" evidence="1">
    <location>
        <begin position="235"/>
        <end position="269"/>
    </location>
</feature>
<name>A0ABN7SQ78_OIKDI</name>
<feature type="coiled-coil region" evidence="1">
    <location>
        <begin position="172"/>
        <end position="206"/>
    </location>
</feature>
<gene>
    <name evidence="4" type="ORF">OKIOD_LOCUS7920</name>
</gene>
<keyword evidence="1" id="KW-0175">Coiled coil</keyword>
<feature type="domain" description="IQ motif and ubiquitin-like" evidence="3">
    <location>
        <begin position="273"/>
        <end position="422"/>
    </location>
</feature>
<evidence type="ECO:0000259" key="3">
    <source>
        <dbReference type="Pfam" id="PF25805"/>
    </source>
</evidence>
<evidence type="ECO:0000256" key="2">
    <source>
        <dbReference type="SAM" id="MobiDB-lite"/>
    </source>
</evidence>
<feature type="region of interest" description="Disordered" evidence="2">
    <location>
        <begin position="1"/>
        <end position="48"/>
    </location>
</feature>